<dbReference type="OrthoDB" id="119583at2"/>
<proteinExistence type="predicted"/>
<sequence>MKGFTPDLFDRLLGQPLRNGVAVARLNVEELKDAVARDLEALLNTRSTIQDGALAVFPECGRSMVGYGLCDFADRSLSSPTDRAHICTCIENTIARHEPRLQKVKALLEMQDDGGAPSVNRLSFSITAVLVGSMSEEPVNFDAVLQPSTLQYSIRKAGRAGAGSAAGVAAASSATAGA</sequence>
<name>A0A2S2DJY7_9BURK</name>
<dbReference type="Pfam" id="PF04965">
    <property type="entry name" value="GPW_gp25"/>
    <property type="match status" value="1"/>
</dbReference>
<dbReference type="NCBIfam" id="TIGR03357">
    <property type="entry name" value="VI_zyme"/>
    <property type="match status" value="1"/>
</dbReference>
<dbReference type="Gene3D" id="3.10.450.40">
    <property type="match status" value="1"/>
</dbReference>
<feature type="domain" description="IraD/Gp25-like" evidence="1">
    <location>
        <begin position="30"/>
        <end position="131"/>
    </location>
</feature>
<evidence type="ECO:0000313" key="3">
    <source>
        <dbReference type="Proteomes" id="UP000245820"/>
    </source>
</evidence>
<protein>
    <submittedName>
        <fullName evidence="2">Type VI secretion system baseplate subunit TssE</fullName>
    </submittedName>
</protein>
<dbReference type="RefSeq" id="WP_109345737.1">
    <property type="nucleotide sequence ID" value="NZ_CP029343.1"/>
</dbReference>
<keyword evidence="3" id="KW-1185">Reference proteome</keyword>
<dbReference type="PANTHER" id="PTHR38595:SF2">
    <property type="entry name" value="TYPE VI SECRETION SYSTEM BASEPLATE SUBUNIT TSSE"/>
    <property type="match status" value="1"/>
</dbReference>
<dbReference type="PANTHER" id="PTHR38595">
    <property type="entry name" value="CYTOPLASMIC PROTEIN-RELATED"/>
    <property type="match status" value="1"/>
</dbReference>
<dbReference type="Proteomes" id="UP000245820">
    <property type="component" value="Chromosome"/>
</dbReference>
<accession>A0A2S2DJY7</accession>
<dbReference type="KEGG" id="mtim:DIR46_13795"/>
<dbReference type="SUPFAM" id="SSF160719">
    <property type="entry name" value="gpW/gp25-like"/>
    <property type="match status" value="1"/>
</dbReference>
<dbReference type="EMBL" id="CP029343">
    <property type="protein sequence ID" value="AWL05399.1"/>
    <property type="molecule type" value="Genomic_DNA"/>
</dbReference>
<evidence type="ECO:0000313" key="2">
    <source>
        <dbReference type="EMBL" id="AWL05399.1"/>
    </source>
</evidence>
<reference evidence="2 3" key="1">
    <citation type="submission" date="2018-05" db="EMBL/GenBank/DDBJ databases">
        <title>Complete genome sequence of Massilia oculi sp. nov. CCUG 43427T (=DSM 26321T), the type strain of M. oculi, and comparison with genome sequences of other Massilia strains.</title>
        <authorList>
            <person name="Zhu B."/>
        </authorList>
    </citation>
    <scope>NUCLEOTIDE SEQUENCE [LARGE SCALE GENOMIC DNA]</scope>
    <source>
        <strain evidence="2 3">CCUG 43427</strain>
    </source>
</reference>
<dbReference type="AlphaFoldDB" id="A0A2S2DJY7"/>
<dbReference type="InterPro" id="IPR007048">
    <property type="entry name" value="IraD/Gp25-like"/>
</dbReference>
<gene>
    <name evidence="2" type="primary">tssE</name>
    <name evidence="2" type="ORF">DIR46_13795</name>
</gene>
<dbReference type="InterPro" id="IPR053176">
    <property type="entry name" value="T6SS_TssE1-like"/>
</dbReference>
<dbReference type="InterPro" id="IPR017737">
    <property type="entry name" value="TssE1-like"/>
</dbReference>
<organism evidence="2 3">
    <name type="scientific">Massilia oculi</name>
    <dbReference type="NCBI Taxonomy" id="945844"/>
    <lineage>
        <taxon>Bacteria</taxon>
        <taxon>Pseudomonadati</taxon>
        <taxon>Pseudomonadota</taxon>
        <taxon>Betaproteobacteria</taxon>
        <taxon>Burkholderiales</taxon>
        <taxon>Oxalobacteraceae</taxon>
        <taxon>Telluria group</taxon>
        <taxon>Massilia</taxon>
    </lineage>
</organism>
<evidence type="ECO:0000259" key="1">
    <source>
        <dbReference type="Pfam" id="PF04965"/>
    </source>
</evidence>